<keyword evidence="1" id="KW-0456">Lyase</keyword>
<comment type="caution">
    <text evidence="2">The sequence shown here is derived from an EMBL/GenBank/DDBJ whole genome shotgun (WGS) entry which is preliminary data.</text>
</comment>
<dbReference type="EMBL" id="SSMQ01000001">
    <property type="protein sequence ID" value="TKD13157.1"/>
    <property type="molecule type" value="Genomic_DNA"/>
</dbReference>
<evidence type="ECO:0000313" key="3">
    <source>
        <dbReference type="Proteomes" id="UP000309215"/>
    </source>
</evidence>
<name>A0A4U1JKP2_9BACT</name>
<comment type="similarity">
    <text evidence="1">Belongs to the terpene synthase family.</text>
</comment>
<dbReference type="PANTHER" id="PTHR35201">
    <property type="entry name" value="TERPENE SYNTHASE"/>
    <property type="match status" value="1"/>
</dbReference>
<dbReference type="InterPro" id="IPR034686">
    <property type="entry name" value="Terpene_cyclase-like_2"/>
</dbReference>
<keyword evidence="3" id="KW-1185">Reference proteome</keyword>
<dbReference type="Gene3D" id="1.10.600.10">
    <property type="entry name" value="Farnesyl Diphosphate Synthase"/>
    <property type="match status" value="1"/>
</dbReference>
<sequence length="323" mass="36144">MSSAIYCPLPSALNPNGAEAQAASLGWARRHELLPTEALYTRLEKIQLGTLGARFFPDASADALRIATDWLVLFFLTDDLSERPEVHPIDTALLLGRQVNVLRGTEPSQRDVPMGSAFEDLRLRMTSMFSEAWFARFADKVADLFAGFAWEAINRKNRFVPHADLYLEARKTTIGLSPLIELADADRARPAGTAARMRPDVARLEGQACSLVGMANDLFTYARELDEGDYHNLVLVLMREKKIGAAQAEELVVGMHNERMRQWFQLAERLRHDDPDEGTRRFVTALGHLLRGHLDWAYENGRYQVSPTLPPKVAVAREEGSSG</sequence>
<dbReference type="GO" id="GO:0010333">
    <property type="term" value="F:terpene synthase activity"/>
    <property type="evidence" value="ECO:0007669"/>
    <property type="project" value="InterPro"/>
</dbReference>
<dbReference type="OrthoDB" id="2989600at2"/>
<dbReference type="Pfam" id="PF19086">
    <property type="entry name" value="Terpene_syn_C_2"/>
    <property type="match status" value="1"/>
</dbReference>
<keyword evidence="1" id="KW-0479">Metal-binding</keyword>
<organism evidence="2 3">
    <name type="scientific">Polyangium fumosum</name>
    <dbReference type="NCBI Taxonomy" id="889272"/>
    <lineage>
        <taxon>Bacteria</taxon>
        <taxon>Pseudomonadati</taxon>
        <taxon>Myxococcota</taxon>
        <taxon>Polyangia</taxon>
        <taxon>Polyangiales</taxon>
        <taxon>Polyangiaceae</taxon>
        <taxon>Polyangium</taxon>
    </lineage>
</organism>
<dbReference type="Proteomes" id="UP000309215">
    <property type="component" value="Unassembled WGS sequence"/>
</dbReference>
<dbReference type="EC" id="4.2.3.-" evidence="1"/>
<evidence type="ECO:0000313" key="2">
    <source>
        <dbReference type="EMBL" id="TKD13157.1"/>
    </source>
</evidence>
<protein>
    <recommendedName>
        <fullName evidence="1">Terpene synthase</fullName>
        <ecNumber evidence="1">4.2.3.-</ecNumber>
    </recommendedName>
</protein>
<dbReference type="RefSeq" id="WP_136926973.1">
    <property type="nucleotide sequence ID" value="NZ_SSMQ01000001.1"/>
</dbReference>
<reference evidence="2 3" key="1">
    <citation type="submission" date="2019-04" db="EMBL/GenBank/DDBJ databases">
        <authorList>
            <person name="Li Y."/>
            <person name="Wang J."/>
        </authorList>
    </citation>
    <scope>NUCLEOTIDE SEQUENCE [LARGE SCALE GENOMIC DNA]</scope>
    <source>
        <strain evidence="2 3">DSM 14668</strain>
    </source>
</reference>
<keyword evidence="1" id="KW-0460">Magnesium</keyword>
<dbReference type="GO" id="GO:0046872">
    <property type="term" value="F:metal ion binding"/>
    <property type="evidence" value="ECO:0007669"/>
    <property type="project" value="UniProtKB-KW"/>
</dbReference>
<evidence type="ECO:0000256" key="1">
    <source>
        <dbReference type="RuleBase" id="RU366034"/>
    </source>
</evidence>
<dbReference type="InterPro" id="IPR008949">
    <property type="entry name" value="Isoprenoid_synthase_dom_sf"/>
</dbReference>
<proteinExistence type="inferred from homology"/>
<dbReference type="SUPFAM" id="SSF48576">
    <property type="entry name" value="Terpenoid synthases"/>
    <property type="match status" value="1"/>
</dbReference>
<dbReference type="AlphaFoldDB" id="A0A4U1JKP2"/>
<gene>
    <name evidence="2" type="ORF">E8A74_00970</name>
</gene>
<accession>A0A4U1JKP2</accession>
<dbReference type="PANTHER" id="PTHR35201:SF4">
    <property type="entry name" value="BETA-PINACENE SYNTHASE-RELATED"/>
    <property type="match status" value="1"/>
</dbReference>
<comment type="cofactor">
    <cofactor evidence="1">
        <name>Mg(2+)</name>
        <dbReference type="ChEBI" id="CHEBI:18420"/>
    </cofactor>
</comment>